<name>A0A2T7CCB0_9POAL</name>
<gene>
    <name evidence="8" type="ORF">GQ55_9G457900</name>
</gene>
<keyword evidence="1" id="KW-0723">Serine/threonine-protein kinase</keyword>
<dbReference type="EMBL" id="CM009757">
    <property type="protein sequence ID" value="PUZ40883.1"/>
    <property type="molecule type" value="Genomic_DNA"/>
</dbReference>
<evidence type="ECO:0000259" key="7">
    <source>
        <dbReference type="PROSITE" id="PS50011"/>
    </source>
</evidence>
<dbReference type="SMART" id="SM00220">
    <property type="entry name" value="S_TKc"/>
    <property type="match status" value="2"/>
</dbReference>
<dbReference type="Proteomes" id="UP000244336">
    <property type="component" value="Chromosome 9"/>
</dbReference>
<dbReference type="STRING" id="1504633.A0A2T7CCB0"/>
<organism evidence="8 9">
    <name type="scientific">Panicum hallii var. hallii</name>
    <dbReference type="NCBI Taxonomy" id="1504633"/>
    <lineage>
        <taxon>Eukaryota</taxon>
        <taxon>Viridiplantae</taxon>
        <taxon>Streptophyta</taxon>
        <taxon>Embryophyta</taxon>
        <taxon>Tracheophyta</taxon>
        <taxon>Spermatophyta</taxon>
        <taxon>Magnoliopsida</taxon>
        <taxon>Liliopsida</taxon>
        <taxon>Poales</taxon>
        <taxon>Poaceae</taxon>
        <taxon>PACMAD clade</taxon>
        <taxon>Panicoideae</taxon>
        <taxon>Panicodae</taxon>
        <taxon>Paniceae</taxon>
        <taxon>Panicinae</taxon>
        <taxon>Panicum</taxon>
        <taxon>Panicum sect. Panicum</taxon>
    </lineage>
</organism>
<dbReference type="InterPro" id="IPR017441">
    <property type="entry name" value="Protein_kinase_ATP_BS"/>
</dbReference>
<sequence length="640" mass="71571">MELIQGSDRSKWTVHSNHSITCFTKGEIEIITDNYNTILGRGAFGEVYKGVLEDQSKVAVKRFIRNAKQNFAKELAVHREINHRNVVRLIGYCVEENAVMMVTEYIANGNLSEALHHDNSPIPLDVRLRIAIECAEALAYMHSHMYTHVIHGDIKPANILLDGKFHAKLTDFGISRLVNTDKTLCTENVVGSIGYMDPLFARDGLLTSKSDVYSFGVVLLELIARKRAITVVDNVNIVSAFTNALARGTRGAGEMFDAEIANKNTMKIVQGVAKIAGECLIMEREKRPEMIDVVERLRVLRKALHQHQGQHRVDLFSWVRKSKPAPPAAVTVRTKFLPSGLCRQFSLAEMKAATNNFNWSLLVGWGAFGPVFRGKIDGRKTEVAIKRRDPNSMHGEDEFHTEIEMSSKILHHNVMPLVGYCYEMGEMILVYSYMAHGCLRDHLYRTKKPPLTWNRRLEICIGAARGLHCLHASQVIYRNLKTTDILLDKEWVAKVTDLALCKTGPSTNEMTRVMGSGGILDPEYVATGRLTEKSDVYSFGGVLLEVLCARSVLDLTLPKEQVVLVDWALQCKTEGKLSEIVDPYLKGSIDQWSLETFVGIAERCLASEGIHRPAMGDVLLDLELALQAQGTFQGRKSPVL</sequence>
<dbReference type="OrthoDB" id="2017579at2759"/>
<dbReference type="Gene3D" id="1.10.510.10">
    <property type="entry name" value="Transferase(Phosphotransferase) domain 1"/>
    <property type="match status" value="2"/>
</dbReference>
<evidence type="ECO:0000256" key="5">
    <source>
        <dbReference type="ARBA" id="ARBA00022840"/>
    </source>
</evidence>
<dbReference type="PANTHER" id="PTHR47989">
    <property type="entry name" value="OS01G0750732 PROTEIN"/>
    <property type="match status" value="1"/>
</dbReference>
<dbReference type="Pfam" id="PF07714">
    <property type="entry name" value="PK_Tyr_Ser-Thr"/>
    <property type="match status" value="2"/>
</dbReference>
<dbReference type="PROSITE" id="PS50011">
    <property type="entry name" value="PROTEIN_KINASE_DOM"/>
    <property type="match status" value="2"/>
</dbReference>
<evidence type="ECO:0000313" key="8">
    <source>
        <dbReference type="EMBL" id="PUZ40883.1"/>
    </source>
</evidence>
<dbReference type="InterPro" id="IPR000719">
    <property type="entry name" value="Prot_kinase_dom"/>
</dbReference>
<reference evidence="8 9" key="1">
    <citation type="submission" date="2018-04" db="EMBL/GenBank/DDBJ databases">
        <title>WGS assembly of Panicum hallii var. hallii HAL2.</title>
        <authorList>
            <person name="Lovell J."/>
            <person name="Jenkins J."/>
            <person name="Lowry D."/>
            <person name="Mamidi S."/>
            <person name="Sreedasyam A."/>
            <person name="Weng X."/>
            <person name="Barry K."/>
            <person name="Bonette J."/>
            <person name="Campitelli B."/>
            <person name="Daum C."/>
            <person name="Gordon S."/>
            <person name="Gould B."/>
            <person name="Lipzen A."/>
            <person name="MacQueen A."/>
            <person name="Palacio-Mejia J."/>
            <person name="Plott C."/>
            <person name="Shakirov E."/>
            <person name="Shu S."/>
            <person name="Yoshinaga Y."/>
            <person name="Zane M."/>
            <person name="Rokhsar D."/>
            <person name="Grimwood J."/>
            <person name="Schmutz J."/>
            <person name="Juenger T."/>
        </authorList>
    </citation>
    <scope>NUCLEOTIDE SEQUENCE [LARGE SCALE GENOMIC DNA]</scope>
    <source>
        <strain evidence="9">cv. HAL2</strain>
    </source>
</reference>
<keyword evidence="4" id="KW-0418">Kinase</keyword>
<evidence type="ECO:0000256" key="6">
    <source>
        <dbReference type="PROSITE-ProRule" id="PRU10141"/>
    </source>
</evidence>
<evidence type="ECO:0000256" key="1">
    <source>
        <dbReference type="ARBA" id="ARBA00022527"/>
    </source>
</evidence>
<protein>
    <recommendedName>
        <fullName evidence="7">Protein kinase domain-containing protein</fullName>
    </recommendedName>
</protein>
<feature type="binding site" evidence="6">
    <location>
        <position position="61"/>
    </location>
    <ligand>
        <name>ATP</name>
        <dbReference type="ChEBI" id="CHEBI:30616"/>
    </ligand>
</feature>
<proteinExistence type="predicted"/>
<evidence type="ECO:0000313" key="9">
    <source>
        <dbReference type="Proteomes" id="UP000244336"/>
    </source>
</evidence>
<dbReference type="FunFam" id="3.30.200.20:FF:000039">
    <property type="entry name" value="receptor-like protein kinase FERONIA"/>
    <property type="match status" value="1"/>
</dbReference>
<evidence type="ECO:0000256" key="4">
    <source>
        <dbReference type="ARBA" id="ARBA00022777"/>
    </source>
</evidence>
<keyword evidence="5 6" id="KW-0067">ATP-binding</keyword>
<dbReference type="Gramene" id="PUZ40883">
    <property type="protein sequence ID" value="PUZ40883"/>
    <property type="gene ID" value="GQ55_9G457900"/>
</dbReference>
<dbReference type="InterPro" id="IPR011009">
    <property type="entry name" value="Kinase-like_dom_sf"/>
</dbReference>
<dbReference type="InterPro" id="IPR001245">
    <property type="entry name" value="Ser-Thr/Tyr_kinase_cat_dom"/>
</dbReference>
<dbReference type="SUPFAM" id="SSF56112">
    <property type="entry name" value="Protein kinase-like (PK-like)"/>
    <property type="match status" value="2"/>
</dbReference>
<keyword evidence="9" id="KW-1185">Reference proteome</keyword>
<accession>A0A2T7CCB0</accession>
<evidence type="ECO:0000256" key="3">
    <source>
        <dbReference type="ARBA" id="ARBA00022741"/>
    </source>
</evidence>
<feature type="domain" description="Protein kinase" evidence="7">
    <location>
        <begin position="357"/>
        <end position="624"/>
    </location>
</feature>
<dbReference type="PROSITE" id="PS00107">
    <property type="entry name" value="PROTEIN_KINASE_ATP"/>
    <property type="match status" value="1"/>
</dbReference>
<evidence type="ECO:0000256" key="2">
    <source>
        <dbReference type="ARBA" id="ARBA00022679"/>
    </source>
</evidence>
<dbReference type="InterPro" id="IPR008271">
    <property type="entry name" value="Ser/Thr_kinase_AS"/>
</dbReference>
<dbReference type="PROSITE" id="PS00108">
    <property type="entry name" value="PROTEIN_KINASE_ST"/>
    <property type="match status" value="1"/>
</dbReference>
<keyword evidence="3 6" id="KW-0547">Nucleotide-binding</keyword>
<dbReference type="FunFam" id="3.30.200.20:FF:000337">
    <property type="entry name" value="Wall-associated receptor kinase 3"/>
    <property type="match status" value="1"/>
</dbReference>
<dbReference type="AlphaFoldDB" id="A0A2T7CCB0"/>
<dbReference type="FunFam" id="1.10.510.10:FF:000474">
    <property type="entry name" value="Wall-associated receptor kinase 3"/>
    <property type="match status" value="1"/>
</dbReference>
<keyword evidence="2" id="KW-0808">Transferase</keyword>
<dbReference type="GO" id="GO:0004674">
    <property type="term" value="F:protein serine/threonine kinase activity"/>
    <property type="evidence" value="ECO:0007669"/>
    <property type="project" value="UniProtKB-KW"/>
</dbReference>
<feature type="domain" description="Protein kinase" evidence="7">
    <location>
        <begin position="33"/>
        <end position="300"/>
    </location>
</feature>
<dbReference type="PANTHER" id="PTHR47989:SF62">
    <property type="entry name" value="OS05G0423500 PROTEIN"/>
    <property type="match status" value="1"/>
</dbReference>
<dbReference type="GO" id="GO:0005524">
    <property type="term" value="F:ATP binding"/>
    <property type="evidence" value="ECO:0007669"/>
    <property type="project" value="UniProtKB-UniRule"/>
</dbReference>
<dbReference type="Gene3D" id="3.30.200.20">
    <property type="entry name" value="Phosphorylase Kinase, domain 1"/>
    <property type="match status" value="2"/>
</dbReference>